<dbReference type="Proteomes" id="UP000001075">
    <property type="component" value="Unassembled WGS sequence"/>
</dbReference>
<sequence>MVTTTCTSVGGKVPKLCSSVVLVDKAAHSAHRRGQTSLSSSVTAPELLHSHYSPPQGHSAAHSWLTI</sequence>
<name>G3HR75_CRIGR</name>
<accession>G3HR75</accession>
<evidence type="ECO:0000256" key="1">
    <source>
        <dbReference type="SAM" id="MobiDB-lite"/>
    </source>
</evidence>
<proteinExistence type="predicted"/>
<dbReference type="InParanoid" id="G3HR75"/>
<reference evidence="3" key="1">
    <citation type="journal article" date="2011" name="Nat. Biotechnol.">
        <title>The genomic sequence of the Chinese hamster ovary (CHO)-K1 cell line.</title>
        <authorList>
            <person name="Xu X."/>
            <person name="Nagarajan H."/>
            <person name="Lewis N.E."/>
            <person name="Pan S."/>
            <person name="Cai Z."/>
            <person name="Liu X."/>
            <person name="Chen W."/>
            <person name="Xie M."/>
            <person name="Wang W."/>
            <person name="Hammond S."/>
            <person name="Andersen M.R."/>
            <person name="Neff N."/>
            <person name="Passarelli B."/>
            <person name="Koh W."/>
            <person name="Fan H.C."/>
            <person name="Wang J."/>
            <person name="Gui Y."/>
            <person name="Lee K.H."/>
            <person name="Betenbaugh M.J."/>
            <person name="Quake S.R."/>
            <person name="Famili I."/>
            <person name="Palsson B.O."/>
            <person name="Wang J."/>
        </authorList>
    </citation>
    <scope>NUCLEOTIDE SEQUENCE [LARGE SCALE GENOMIC DNA]</scope>
    <source>
        <strain evidence="3">CHO K1 cell line</strain>
    </source>
</reference>
<feature type="region of interest" description="Disordered" evidence="1">
    <location>
        <begin position="48"/>
        <end position="67"/>
    </location>
</feature>
<evidence type="ECO:0000313" key="3">
    <source>
        <dbReference type="Proteomes" id="UP000001075"/>
    </source>
</evidence>
<evidence type="ECO:0000313" key="2">
    <source>
        <dbReference type="EMBL" id="EGW06839.1"/>
    </source>
</evidence>
<organism evidence="2 3">
    <name type="scientific">Cricetulus griseus</name>
    <name type="common">Chinese hamster</name>
    <name type="synonym">Cricetulus barabensis griseus</name>
    <dbReference type="NCBI Taxonomy" id="10029"/>
    <lineage>
        <taxon>Eukaryota</taxon>
        <taxon>Metazoa</taxon>
        <taxon>Chordata</taxon>
        <taxon>Craniata</taxon>
        <taxon>Vertebrata</taxon>
        <taxon>Euteleostomi</taxon>
        <taxon>Mammalia</taxon>
        <taxon>Eutheria</taxon>
        <taxon>Euarchontoglires</taxon>
        <taxon>Glires</taxon>
        <taxon>Rodentia</taxon>
        <taxon>Myomorpha</taxon>
        <taxon>Muroidea</taxon>
        <taxon>Cricetidae</taxon>
        <taxon>Cricetinae</taxon>
        <taxon>Cricetulus</taxon>
    </lineage>
</organism>
<gene>
    <name evidence="2" type="ORF">I79_013338</name>
</gene>
<dbReference type="EMBL" id="JH000627">
    <property type="protein sequence ID" value="EGW06839.1"/>
    <property type="molecule type" value="Genomic_DNA"/>
</dbReference>
<protein>
    <submittedName>
        <fullName evidence="2">Uncharacterized protein</fullName>
    </submittedName>
</protein>
<dbReference type="AlphaFoldDB" id="G3HR75"/>